<name>G2PPC9_ALLRU</name>
<dbReference type="HOGENOM" id="CLU_2667115_0_0_10"/>
<evidence type="ECO:0000313" key="2">
    <source>
        <dbReference type="EMBL" id="AEM70381.1"/>
    </source>
</evidence>
<keyword evidence="3" id="KW-1185">Reference proteome</keyword>
<dbReference type="EMBL" id="CP002999">
    <property type="protein sequence ID" value="AEM70381.1"/>
    <property type="molecule type" value="Genomic_DNA"/>
</dbReference>
<evidence type="ECO:0000313" key="3">
    <source>
        <dbReference type="Proteomes" id="UP000008908"/>
    </source>
</evidence>
<proteinExistence type="predicted"/>
<evidence type="ECO:0000256" key="1">
    <source>
        <dbReference type="SAM" id="MobiDB-lite"/>
    </source>
</evidence>
<dbReference type="Proteomes" id="UP000008908">
    <property type="component" value="Chromosome"/>
</dbReference>
<reference evidence="3" key="1">
    <citation type="submission" date="2011-08" db="EMBL/GenBank/DDBJ databases">
        <title>The complete genome of Muricauda ruestringensis DSM 13258.</title>
        <authorList>
            <person name="Lucas S."/>
            <person name="Han J."/>
            <person name="Lapidus A."/>
            <person name="Bruce D."/>
            <person name="Goodwin L."/>
            <person name="Pitluck S."/>
            <person name="Peters L."/>
            <person name="Kyrpides N."/>
            <person name="Mavromatis K."/>
            <person name="Ivanova N."/>
            <person name="Ovchinnikova G."/>
            <person name="Teshima H."/>
            <person name="Detter J.C."/>
            <person name="Tapia R."/>
            <person name="Han C."/>
            <person name="Land M."/>
            <person name="Hauser L."/>
            <person name="Markowitz V."/>
            <person name="Cheng J.-F."/>
            <person name="Hugenholtz P."/>
            <person name="Woyke T."/>
            <person name="Wu D."/>
            <person name="Spring S."/>
            <person name="Schroeder M."/>
            <person name="Brambilla E."/>
            <person name="Klenk H.-P."/>
            <person name="Eisen J.A."/>
        </authorList>
    </citation>
    <scope>NUCLEOTIDE SEQUENCE [LARGE SCALE GENOMIC DNA]</scope>
    <source>
        <strain evidence="3">DSM 13258 / LMG 19739 / B1</strain>
    </source>
</reference>
<organism evidence="2 3">
    <name type="scientific">Allomuricauda ruestringensis (strain DSM 13258 / CIP 107369 / LMG 19739 / B1)</name>
    <name type="common">Muricauda ruestringensis</name>
    <dbReference type="NCBI Taxonomy" id="886377"/>
    <lineage>
        <taxon>Bacteria</taxon>
        <taxon>Pseudomonadati</taxon>
        <taxon>Bacteroidota</taxon>
        <taxon>Flavobacteriia</taxon>
        <taxon>Flavobacteriales</taxon>
        <taxon>Flavobacteriaceae</taxon>
        <taxon>Flagellimonas</taxon>
    </lineage>
</organism>
<accession>G2PPC9</accession>
<sequence>MDDPLSSLPKGRSFPPLEGSREDLIPADKEFHSFFKITDFKSMISFIYAAFACKSLVSLMERSVKISLEFPLRST</sequence>
<dbReference type="AlphaFoldDB" id="G2PPC9"/>
<dbReference type="KEGG" id="mrs:Murru_1339"/>
<feature type="region of interest" description="Disordered" evidence="1">
    <location>
        <begin position="1"/>
        <end position="21"/>
    </location>
</feature>
<reference evidence="2 3" key="2">
    <citation type="journal article" date="2012" name="Stand. Genomic Sci.">
        <title>Complete genome sequence of the facultatively anaerobic, appendaged bacterium Muricauda ruestringensis type strain (B1(T)).</title>
        <authorList>
            <person name="Huntemann M."/>
            <person name="Teshima H."/>
            <person name="Lapidus A."/>
            <person name="Nolan M."/>
            <person name="Lucas S."/>
            <person name="Hammon N."/>
            <person name="Deshpande S."/>
            <person name="Cheng J.F."/>
            <person name="Tapia R."/>
            <person name="Goodwin L.A."/>
            <person name="Pitluck S."/>
            <person name="Liolios K."/>
            <person name="Pagani I."/>
            <person name="Ivanova N."/>
            <person name="Mavromatis K."/>
            <person name="Mikhailova N."/>
            <person name="Pati A."/>
            <person name="Chen A."/>
            <person name="Palaniappan K."/>
            <person name="Land M."/>
            <person name="Hauser L."/>
            <person name="Pan C."/>
            <person name="Brambilla E.M."/>
            <person name="Rohde M."/>
            <person name="Spring S."/>
            <person name="Goker M."/>
            <person name="Detter J.C."/>
            <person name="Bristow J."/>
            <person name="Eisen J.A."/>
            <person name="Markowitz V."/>
            <person name="Hugenholtz P."/>
            <person name="Kyrpides N.C."/>
            <person name="Klenk H.P."/>
            <person name="Woyke T."/>
        </authorList>
    </citation>
    <scope>NUCLEOTIDE SEQUENCE [LARGE SCALE GENOMIC DNA]</scope>
    <source>
        <strain evidence="3">DSM 13258 / LMG 19739 / B1</strain>
    </source>
</reference>
<gene>
    <name evidence="2" type="ordered locus">Murru_1339</name>
</gene>
<protein>
    <submittedName>
        <fullName evidence="2">Uncharacterized protein</fullName>
    </submittedName>
</protein>